<keyword evidence="2" id="KW-1185">Reference proteome</keyword>
<reference evidence="1" key="1">
    <citation type="submission" date="2013-04" db="EMBL/GenBank/DDBJ databases">
        <title>The genome sequencing project of 58 acetic acid bacteria.</title>
        <authorList>
            <person name="Okamoto-Kainuma A."/>
            <person name="Ishikawa M."/>
            <person name="Umino S."/>
            <person name="Koizumi Y."/>
            <person name="Shiwa Y."/>
            <person name="Yoshikawa H."/>
            <person name="Matsutani M."/>
            <person name="Matsushita K."/>
        </authorList>
    </citation>
    <scope>NUCLEOTIDE SEQUENCE</scope>
    <source>
        <strain evidence="1">DSM 15669</strain>
    </source>
</reference>
<comment type="caution">
    <text evidence="1">The sequence shown here is derived from an EMBL/GenBank/DDBJ whole genome shotgun (WGS) entry which is preliminary data.</text>
</comment>
<evidence type="ECO:0000313" key="1">
    <source>
        <dbReference type="EMBL" id="GBQ07384.1"/>
    </source>
</evidence>
<evidence type="ECO:0000313" key="2">
    <source>
        <dbReference type="Proteomes" id="UP001062901"/>
    </source>
</evidence>
<dbReference type="EMBL" id="BAQD01000026">
    <property type="protein sequence ID" value="GBQ07384.1"/>
    <property type="molecule type" value="Genomic_DNA"/>
</dbReference>
<evidence type="ECO:0008006" key="3">
    <source>
        <dbReference type="Google" id="ProtNLM"/>
    </source>
</evidence>
<protein>
    <recommendedName>
        <fullName evidence="3">Transposase</fullName>
    </recommendedName>
</protein>
<accession>A0ABQ0P0B9</accession>
<proteinExistence type="predicted"/>
<name>A0ABQ0P0B9_9PROT</name>
<dbReference type="Proteomes" id="UP001062901">
    <property type="component" value="Unassembled WGS sequence"/>
</dbReference>
<sequence>MKNKTTPRLNRPPYAQTKKTLRWIRCYLQLFEETFHARLVKTFVHNHAHRTFFCGMSAKINHRLCKLSFGQYRARYEQLARQIFT</sequence>
<organism evidence="1 2">
    <name type="scientific">Saccharibacter floricola DSM 15669</name>
    <dbReference type="NCBI Taxonomy" id="1123227"/>
    <lineage>
        <taxon>Bacteria</taxon>
        <taxon>Pseudomonadati</taxon>
        <taxon>Pseudomonadota</taxon>
        <taxon>Alphaproteobacteria</taxon>
        <taxon>Acetobacterales</taxon>
        <taxon>Acetobacteraceae</taxon>
        <taxon>Saccharibacter</taxon>
    </lineage>
</organism>
<gene>
    <name evidence="1" type="ORF">AA15669_1354</name>
</gene>